<reference evidence="2" key="1">
    <citation type="submission" date="2022-06" db="EMBL/GenBank/DDBJ databases">
        <title>Genome Sequence of Candolleomyces eurysporus.</title>
        <authorList>
            <person name="Buettner E."/>
        </authorList>
    </citation>
    <scope>NUCLEOTIDE SEQUENCE</scope>
    <source>
        <strain evidence="2">VTCC 930004</strain>
    </source>
</reference>
<gene>
    <name evidence="2" type="ORF">H1R20_g13500</name>
</gene>
<dbReference type="EMBL" id="JANBPK010001311">
    <property type="protein sequence ID" value="KAJ2923594.1"/>
    <property type="molecule type" value="Genomic_DNA"/>
</dbReference>
<feature type="non-terminal residue" evidence="2">
    <location>
        <position position="1"/>
    </location>
</feature>
<sequence length="339" mass="38061">MVETGIHLFMALYGLSVYLETPEPQRKGRKRYIVVSFVITALSALPASLDMAHYFQLLFKSTSPGHWLELMKANFNDDWKYLLGDAGGGLLILIGDALLVYRCYIVCLEYWSVWSSLQCKIYSDRVVAKHGTYIVFWFISTYRDENNMRHTAASTFLTVSTNIVVTGLITFRLLRTRRALAKILPSVDAQVYTGVIAILIESAAPLTIFGIIAAILLQLEDSLIGKSAGYFVCFYLFQGLFYSFCALSPHMIIFRVTTGRSFTKLPEVKDGVLTNPIQFAHTTAESAFLQSTFNRESGRNRDPDAERGLGASICLPTRTSIIHIAQERREDGGEVEKVY</sequence>
<feature type="transmembrane region" description="Helical" evidence="1">
    <location>
        <begin position="152"/>
        <end position="174"/>
    </location>
</feature>
<evidence type="ECO:0000313" key="3">
    <source>
        <dbReference type="Proteomes" id="UP001140091"/>
    </source>
</evidence>
<feature type="transmembrane region" description="Helical" evidence="1">
    <location>
        <begin position="195"/>
        <end position="217"/>
    </location>
</feature>
<feature type="transmembrane region" description="Helical" evidence="1">
    <location>
        <begin position="122"/>
        <end position="140"/>
    </location>
</feature>
<keyword evidence="1" id="KW-0472">Membrane</keyword>
<accession>A0A9W8IZJ8</accession>
<feature type="transmembrane region" description="Helical" evidence="1">
    <location>
        <begin position="33"/>
        <end position="59"/>
    </location>
</feature>
<dbReference type="OrthoDB" id="3095572at2759"/>
<keyword evidence="1" id="KW-1133">Transmembrane helix</keyword>
<evidence type="ECO:0000256" key="1">
    <source>
        <dbReference type="SAM" id="Phobius"/>
    </source>
</evidence>
<keyword evidence="3" id="KW-1185">Reference proteome</keyword>
<keyword evidence="1" id="KW-0812">Transmembrane</keyword>
<dbReference type="Proteomes" id="UP001140091">
    <property type="component" value="Unassembled WGS sequence"/>
</dbReference>
<feature type="transmembrane region" description="Helical" evidence="1">
    <location>
        <begin position="229"/>
        <end position="254"/>
    </location>
</feature>
<dbReference type="AlphaFoldDB" id="A0A9W8IZJ8"/>
<name>A0A9W8IZJ8_9AGAR</name>
<evidence type="ECO:0000313" key="2">
    <source>
        <dbReference type="EMBL" id="KAJ2923594.1"/>
    </source>
</evidence>
<feature type="transmembrane region" description="Helical" evidence="1">
    <location>
        <begin position="79"/>
        <end position="101"/>
    </location>
</feature>
<organism evidence="2 3">
    <name type="scientific">Candolleomyces eurysporus</name>
    <dbReference type="NCBI Taxonomy" id="2828524"/>
    <lineage>
        <taxon>Eukaryota</taxon>
        <taxon>Fungi</taxon>
        <taxon>Dikarya</taxon>
        <taxon>Basidiomycota</taxon>
        <taxon>Agaricomycotina</taxon>
        <taxon>Agaricomycetes</taxon>
        <taxon>Agaricomycetidae</taxon>
        <taxon>Agaricales</taxon>
        <taxon>Agaricineae</taxon>
        <taxon>Psathyrellaceae</taxon>
        <taxon>Candolleomyces</taxon>
    </lineage>
</organism>
<protein>
    <submittedName>
        <fullName evidence="2">Uncharacterized protein</fullName>
    </submittedName>
</protein>
<comment type="caution">
    <text evidence="2">The sequence shown here is derived from an EMBL/GenBank/DDBJ whole genome shotgun (WGS) entry which is preliminary data.</text>
</comment>
<proteinExistence type="predicted"/>